<dbReference type="EMBL" id="JABCJJ010000007">
    <property type="protein sequence ID" value="NMR19926.1"/>
    <property type="molecule type" value="Genomic_DNA"/>
</dbReference>
<feature type="domain" description="BPL/LPL catalytic" evidence="6">
    <location>
        <begin position="13"/>
        <end position="220"/>
    </location>
</feature>
<dbReference type="SUPFAM" id="SSF55681">
    <property type="entry name" value="Class II aaRS and biotin synthetases"/>
    <property type="match status" value="1"/>
</dbReference>
<keyword evidence="1 7" id="KW-0436">Ligase</keyword>
<sequence>MGEPVDRPALRASALRELLLHPAGPLGRLEVVERAESTNTELAAALTREPDAWRGVGMVVADHQAGGRGRAGRSWQTPPRAALTLSISVWPTAQDQRSIGWLPLLTGLGAVRALRATAGVDAGLKWPNDLLVLGAAATEGDALDGWGTDRKVGGVLSELVPTAAGPAAVLGIGINVSQTADELPVPSATSLALAGAKDLDREVLVVALVTALAELKARWSTAGGDAVASGLADEVQAVCRTLGRRVRVALPGGGELVGTARRLDGAGALVVRDDAGTERTVLAGDVLHVRGAEPVGPGQRP</sequence>
<dbReference type="SUPFAM" id="SSF50037">
    <property type="entry name" value="C-terminal domain of transcriptional repressors"/>
    <property type="match status" value="1"/>
</dbReference>
<dbReference type="PANTHER" id="PTHR12835:SF5">
    <property type="entry name" value="BIOTIN--PROTEIN LIGASE"/>
    <property type="match status" value="1"/>
</dbReference>
<name>A0A7Y0LXW6_CELFI</name>
<dbReference type="PANTHER" id="PTHR12835">
    <property type="entry name" value="BIOTIN PROTEIN LIGASE"/>
    <property type="match status" value="1"/>
</dbReference>
<dbReference type="InterPro" id="IPR004143">
    <property type="entry name" value="BPL_LPL_catalytic"/>
</dbReference>
<protein>
    <recommendedName>
        <fullName evidence="5">biotin--[biotin carboxyl-carrier protein] ligase</fullName>
        <ecNumber evidence="5">6.3.4.15</ecNumber>
    </recommendedName>
</protein>
<organism evidence="7 8">
    <name type="scientific">Cellulomonas fimi</name>
    <dbReference type="NCBI Taxonomy" id="1708"/>
    <lineage>
        <taxon>Bacteria</taxon>
        <taxon>Bacillati</taxon>
        <taxon>Actinomycetota</taxon>
        <taxon>Actinomycetes</taxon>
        <taxon>Micrococcales</taxon>
        <taxon>Cellulomonadaceae</taxon>
        <taxon>Cellulomonas</taxon>
    </lineage>
</organism>
<evidence type="ECO:0000256" key="4">
    <source>
        <dbReference type="ARBA" id="ARBA00023267"/>
    </source>
</evidence>
<dbReference type="NCBIfam" id="TIGR00121">
    <property type="entry name" value="birA_ligase"/>
    <property type="match status" value="1"/>
</dbReference>
<dbReference type="Pfam" id="PF03099">
    <property type="entry name" value="BPL_LplA_LipB"/>
    <property type="match status" value="1"/>
</dbReference>
<keyword evidence="8" id="KW-1185">Reference proteome</keyword>
<evidence type="ECO:0000313" key="8">
    <source>
        <dbReference type="Proteomes" id="UP000562124"/>
    </source>
</evidence>
<dbReference type="Pfam" id="PF02237">
    <property type="entry name" value="BPL_C"/>
    <property type="match status" value="1"/>
</dbReference>
<evidence type="ECO:0000313" key="7">
    <source>
        <dbReference type="EMBL" id="NMR19926.1"/>
    </source>
</evidence>
<dbReference type="GO" id="GO:0004077">
    <property type="term" value="F:biotin--[biotin carboxyl-carrier protein] ligase activity"/>
    <property type="evidence" value="ECO:0007669"/>
    <property type="project" value="UniProtKB-EC"/>
</dbReference>
<dbReference type="InterPro" id="IPR003142">
    <property type="entry name" value="BPL_C"/>
</dbReference>
<dbReference type="PROSITE" id="PS51733">
    <property type="entry name" value="BPL_LPL_CATALYTIC"/>
    <property type="match status" value="1"/>
</dbReference>
<dbReference type="CDD" id="cd16442">
    <property type="entry name" value="BPL"/>
    <property type="match status" value="1"/>
</dbReference>
<dbReference type="InterPro" id="IPR004408">
    <property type="entry name" value="Biotin_CoA_COase_ligase"/>
</dbReference>
<evidence type="ECO:0000259" key="6">
    <source>
        <dbReference type="PROSITE" id="PS51733"/>
    </source>
</evidence>
<keyword evidence="4" id="KW-0092">Biotin</keyword>
<dbReference type="InterPro" id="IPR045864">
    <property type="entry name" value="aa-tRNA-synth_II/BPL/LPL"/>
</dbReference>
<dbReference type="RefSeq" id="WP_169324292.1">
    <property type="nucleotide sequence ID" value="NZ_JABCJJ010000007.1"/>
</dbReference>
<dbReference type="GO" id="GO:0005737">
    <property type="term" value="C:cytoplasm"/>
    <property type="evidence" value="ECO:0007669"/>
    <property type="project" value="TreeGrafter"/>
</dbReference>
<dbReference type="Gene3D" id="3.30.930.10">
    <property type="entry name" value="Bira Bifunctional Protein, Domain 2"/>
    <property type="match status" value="1"/>
</dbReference>
<dbReference type="Gene3D" id="2.30.30.100">
    <property type="match status" value="1"/>
</dbReference>
<evidence type="ECO:0000256" key="1">
    <source>
        <dbReference type="ARBA" id="ARBA00022598"/>
    </source>
</evidence>
<evidence type="ECO:0000256" key="3">
    <source>
        <dbReference type="ARBA" id="ARBA00022840"/>
    </source>
</evidence>
<dbReference type="AlphaFoldDB" id="A0A7Y0LXW6"/>
<proteinExistence type="predicted"/>
<gene>
    <name evidence="7" type="ORF">HIR71_06760</name>
</gene>
<comment type="caution">
    <text evidence="7">The sequence shown here is derived from an EMBL/GenBank/DDBJ whole genome shotgun (WGS) entry which is preliminary data.</text>
</comment>
<dbReference type="EC" id="6.3.4.15" evidence="5"/>
<evidence type="ECO:0000256" key="2">
    <source>
        <dbReference type="ARBA" id="ARBA00022741"/>
    </source>
</evidence>
<dbReference type="Proteomes" id="UP000562124">
    <property type="component" value="Unassembled WGS sequence"/>
</dbReference>
<dbReference type="GO" id="GO:0005524">
    <property type="term" value="F:ATP binding"/>
    <property type="evidence" value="ECO:0007669"/>
    <property type="project" value="UniProtKB-KW"/>
</dbReference>
<accession>A0A7Y0LXW6</accession>
<dbReference type="InterPro" id="IPR008988">
    <property type="entry name" value="Transcriptional_repressor_C"/>
</dbReference>
<keyword evidence="3" id="KW-0067">ATP-binding</keyword>
<keyword evidence="2" id="KW-0547">Nucleotide-binding</keyword>
<reference evidence="7 8" key="1">
    <citation type="submission" date="2020-04" db="EMBL/GenBank/DDBJ databases">
        <title>Sequencing and Assembly of C. fimi.</title>
        <authorList>
            <person name="Ramsey A.R."/>
        </authorList>
    </citation>
    <scope>NUCLEOTIDE SEQUENCE [LARGE SCALE GENOMIC DNA]</scope>
    <source>
        <strain evidence="7 8">SB</strain>
    </source>
</reference>
<evidence type="ECO:0000256" key="5">
    <source>
        <dbReference type="ARBA" id="ARBA00024227"/>
    </source>
</evidence>